<accession>A0A091EJJ5</accession>
<name>A0A091EJJ5_FUKDA</name>
<dbReference type="Proteomes" id="UP000028990">
    <property type="component" value="Unassembled WGS sequence"/>
</dbReference>
<evidence type="ECO:0000256" key="1">
    <source>
        <dbReference type="SAM" id="MobiDB-lite"/>
    </source>
</evidence>
<feature type="region of interest" description="Disordered" evidence="1">
    <location>
        <begin position="39"/>
        <end position="62"/>
    </location>
</feature>
<dbReference type="EMBL" id="KN121670">
    <property type="protein sequence ID" value="KFO35676.1"/>
    <property type="molecule type" value="Genomic_DNA"/>
</dbReference>
<protein>
    <submittedName>
        <fullName evidence="2">Uncharacterized protein</fullName>
    </submittedName>
</protein>
<gene>
    <name evidence="2" type="ORF">H920_02905</name>
</gene>
<feature type="compositionally biased region" description="Polar residues" evidence="1">
    <location>
        <begin position="46"/>
        <end position="57"/>
    </location>
</feature>
<keyword evidence="3" id="KW-1185">Reference proteome</keyword>
<sequence length="136" mass="14408">MLLSQPLRKAAWCSVQGPGGCGVADVKVSVSVELTKRPVPSVSHWPDQNINPQTSRAFDSAGRGNGSLVTAAEEHRAFTLNAVRMGKARVRHKAGFPNRIKSYVGTTGSGGRREVQQAAPVPAGFSDSQLEQEPAS</sequence>
<reference evidence="2 3" key="1">
    <citation type="submission" date="2013-11" db="EMBL/GenBank/DDBJ databases">
        <title>The Damaraland mole rat (Fukomys damarensis) genome and evolution of African mole rats.</title>
        <authorList>
            <person name="Gladyshev V.N."/>
            <person name="Fang X."/>
        </authorList>
    </citation>
    <scope>NUCLEOTIDE SEQUENCE [LARGE SCALE GENOMIC DNA]</scope>
    <source>
        <tissue evidence="2">Liver</tissue>
    </source>
</reference>
<organism evidence="2 3">
    <name type="scientific">Fukomys damarensis</name>
    <name type="common">Damaraland mole rat</name>
    <name type="synonym">Cryptomys damarensis</name>
    <dbReference type="NCBI Taxonomy" id="885580"/>
    <lineage>
        <taxon>Eukaryota</taxon>
        <taxon>Metazoa</taxon>
        <taxon>Chordata</taxon>
        <taxon>Craniata</taxon>
        <taxon>Vertebrata</taxon>
        <taxon>Euteleostomi</taxon>
        <taxon>Mammalia</taxon>
        <taxon>Eutheria</taxon>
        <taxon>Euarchontoglires</taxon>
        <taxon>Glires</taxon>
        <taxon>Rodentia</taxon>
        <taxon>Hystricomorpha</taxon>
        <taxon>Bathyergidae</taxon>
        <taxon>Fukomys</taxon>
    </lineage>
</organism>
<evidence type="ECO:0000313" key="2">
    <source>
        <dbReference type="EMBL" id="KFO35676.1"/>
    </source>
</evidence>
<dbReference type="AlphaFoldDB" id="A0A091EJJ5"/>
<proteinExistence type="predicted"/>
<feature type="compositionally biased region" description="Polar residues" evidence="1">
    <location>
        <begin position="126"/>
        <end position="136"/>
    </location>
</feature>
<feature type="region of interest" description="Disordered" evidence="1">
    <location>
        <begin position="101"/>
        <end position="136"/>
    </location>
</feature>
<evidence type="ECO:0000313" key="3">
    <source>
        <dbReference type="Proteomes" id="UP000028990"/>
    </source>
</evidence>